<dbReference type="PROSITE" id="PS50929">
    <property type="entry name" value="ABC_TM1F"/>
    <property type="match status" value="1"/>
</dbReference>
<organism evidence="10 11">
    <name type="scientific">Cryobacterium melibiosiphilum</name>
    <dbReference type="NCBI Taxonomy" id="995039"/>
    <lineage>
        <taxon>Bacteria</taxon>
        <taxon>Bacillati</taxon>
        <taxon>Actinomycetota</taxon>
        <taxon>Actinomycetes</taxon>
        <taxon>Micrococcales</taxon>
        <taxon>Microbacteriaceae</taxon>
        <taxon>Cryobacterium</taxon>
    </lineage>
</organism>
<dbReference type="OrthoDB" id="3237158at2"/>
<protein>
    <submittedName>
        <fullName evidence="10">Thiol reductant ABC exporter subunit CydC</fullName>
    </submittedName>
</protein>
<feature type="domain" description="ABC transmembrane type-1" evidence="9">
    <location>
        <begin position="44"/>
        <end position="337"/>
    </location>
</feature>
<evidence type="ECO:0000256" key="5">
    <source>
        <dbReference type="ARBA" id="ARBA00022989"/>
    </source>
</evidence>
<dbReference type="GO" id="GO:0005524">
    <property type="term" value="F:ATP binding"/>
    <property type="evidence" value="ECO:0007669"/>
    <property type="project" value="UniProtKB-KW"/>
</dbReference>
<dbReference type="GO" id="GO:0005886">
    <property type="term" value="C:plasma membrane"/>
    <property type="evidence" value="ECO:0007669"/>
    <property type="project" value="UniProtKB-SubCell"/>
</dbReference>
<evidence type="ECO:0000256" key="2">
    <source>
        <dbReference type="ARBA" id="ARBA00022692"/>
    </source>
</evidence>
<dbReference type="CDD" id="cd03228">
    <property type="entry name" value="ABCC_MRP_Like"/>
    <property type="match status" value="1"/>
</dbReference>
<keyword evidence="6 7" id="KW-0472">Membrane</keyword>
<keyword evidence="2 7" id="KW-0812">Transmembrane</keyword>
<dbReference type="SUPFAM" id="SSF90123">
    <property type="entry name" value="ABC transporter transmembrane region"/>
    <property type="match status" value="1"/>
</dbReference>
<feature type="transmembrane region" description="Helical" evidence="7">
    <location>
        <begin position="306"/>
        <end position="332"/>
    </location>
</feature>
<evidence type="ECO:0000256" key="3">
    <source>
        <dbReference type="ARBA" id="ARBA00022741"/>
    </source>
</evidence>
<evidence type="ECO:0000313" key="10">
    <source>
        <dbReference type="EMBL" id="RJT88795.1"/>
    </source>
</evidence>
<dbReference type="InterPro" id="IPR036640">
    <property type="entry name" value="ABC1_TM_sf"/>
</dbReference>
<feature type="transmembrane region" description="Helical" evidence="7">
    <location>
        <begin position="184"/>
        <end position="205"/>
    </location>
</feature>
<dbReference type="NCBIfam" id="TIGR02868">
    <property type="entry name" value="CydC"/>
    <property type="match status" value="1"/>
</dbReference>
<evidence type="ECO:0000256" key="7">
    <source>
        <dbReference type="SAM" id="Phobius"/>
    </source>
</evidence>
<reference evidence="10 11" key="1">
    <citation type="submission" date="2018-09" db="EMBL/GenBank/DDBJ databases">
        <title>Novel species of Cryobacterium.</title>
        <authorList>
            <person name="Liu Q."/>
            <person name="Xin Y.-H."/>
        </authorList>
    </citation>
    <scope>NUCLEOTIDE SEQUENCE [LARGE SCALE GENOMIC DNA]</scope>
    <source>
        <strain evidence="10 11">Hh39</strain>
    </source>
</reference>
<dbReference type="EMBL" id="QZVS01000080">
    <property type="protein sequence ID" value="RJT88795.1"/>
    <property type="molecule type" value="Genomic_DNA"/>
</dbReference>
<keyword evidence="5 7" id="KW-1133">Transmembrane helix</keyword>
<dbReference type="InterPro" id="IPR039421">
    <property type="entry name" value="Type_1_exporter"/>
</dbReference>
<dbReference type="AlphaFoldDB" id="A0A3A5MIA4"/>
<dbReference type="InterPro" id="IPR011527">
    <property type="entry name" value="ABC1_TM_dom"/>
</dbReference>
<keyword evidence="11" id="KW-1185">Reference proteome</keyword>
<evidence type="ECO:0000256" key="6">
    <source>
        <dbReference type="ARBA" id="ARBA00023136"/>
    </source>
</evidence>
<dbReference type="SMART" id="SM00382">
    <property type="entry name" value="AAA"/>
    <property type="match status" value="1"/>
</dbReference>
<dbReference type="GO" id="GO:0015421">
    <property type="term" value="F:ABC-type oligopeptide transporter activity"/>
    <property type="evidence" value="ECO:0007669"/>
    <property type="project" value="TreeGrafter"/>
</dbReference>
<evidence type="ECO:0000259" key="9">
    <source>
        <dbReference type="PROSITE" id="PS50929"/>
    </source>
</evidence>
<evidence type="ECO:0000259" key="8">
    <source>
        <dbReference type="PROSITE" id="PS50893"/>
    </source>
</evidence>
<sequence>MSSNCGRRALSELTLPDASHATTSAEATRVLRLAQPPARRFLPGLFAGLASALMAVLLLACSAWLITRAAEMPPILFLGMAVVGVRAFALGRSAFRYLERVLSHDAAFAQLAELRVGVFARIVPLAPAALTDTRRGDLLSRLVRDVDDLQDLPLRVVQPLVIAGLTAVLSVAGVWYLLPSAGLTLLISLILAGVLGTLVTGILSARSERLLAPLRGELANEVLEVVENLDVLSAFDALDERFAALARADDRLRRAALRRSLGVGVQSGVTSLFAGAATLAALVWGAPQLGTPGTLVNGILVGEIGLTGPALVVAILVPMAVFEVFGMVPLAVSAWRQVRSSADRVATAVPGEIPAEIPREPSAGPLHAPGADLLADTEMPVLELSGVGASWPGSPRPAFADVSLRLAPGDRVHLAGPSGAGKTTLAQTLVRFLEYTGSYTLGGIEANTLSPAAIRRVVGLCEQRPWLFDDSIRQNLLFARETATNAELLAVLERVGLGAWTQARGGLDARVGERGALVSGGQAQRIALARALLADFPILIVDEPTANVDADRGDRLVRDILTLAAADGRAVLLISHTPVPEELITSRVTLFPFAAIHA</sequence>
<dbReference type="Pfam" id="PF00005">
    <property type="entry name" value="ABC_tran"/>
    <property type="match status" value="1"/>
</dbReference>
<dbReference type="GO" id="GO:0045454">
    <property type="term" value="P:cell redox homeostasis"/>
    <property type="evidence" value="ECO:0007669"/>
    <property type="project" value="InterPro"/>
</dbReference>
<feature type="transmembrane region" description="Helical" evidence="7">
    <location>
        <begin position="41"/>
        <end position="66"/>
    </location>
</feature>
<dbReference type="PANTHER" id="PTHR43394">
    <property type="entry name" value="ATP-DEPENDENT PERMEASE MDL1, MITOCHONDRIAL"/>
    <property type="match status" value="1"/>
</dbReference>
<keyword evidence="4" id="KW-0067">ATP-binding</keyword>
<dbReference type="PROSITE" id="PS00211">
    <property type="entry name" value="ABC_TRANSPORTER_1"/>
    <property type="match status" value="1"/>
</dbReference>
<dbReference type="InterPro" id="IPR027417">
    <property type="entry name" value="P-loop_NTPase"/>
</dbReference>
<comment type="caution">
    <text evidence="10">The sequence shown here is derived from an EMBL/GenBank/DDBJ whole genome shotgun (WGS) entry which is preliminary data.</text>
</comment>
<name>A0A3A5MIA4_9MICO</name>
<dbReference type="SUPFAM" id="SSF52540">
    <property type="entry name" value="P-loop containing nucleoside triphosphate hydrolases"/>
    <property type="match status" value="1"/>
</dbReference>
<keyword evidence="3" id="KW-0547">Nucleotide-binding</keyword>
<evidence type="ECO:0000256" key="4">
    <source>
        <dbReference type="ARBA" id="ARBA00022840"/>
    </source>
</evidence>
<evidence type="ECO:0000256" key="1">
    <source>
        <dbReference type="ARBA" id="ARBA00004651"/>
    </source>
</evidence>
<dbReference type="Gene3D" id="1.20.1560.10">
    <property type="entry name" value="ABC transporter type 1, transmembrane domain"/>
    <property type="match status" value="1"/>
</dbReference>
<dbReference type="PANTHER" id="PTHR43394:SF1">
    <property type="entry name" value="ATP-BINDING CASSETTE SUB-FAMILY B MEMBER 10, MITOCHONDRIAL"/>
    <property type="match status" value="1"/>
</dbReference>
<dbReference type="RefSeq" id="WP_119974492.1">
    <property type="nucleotide sequence ID" value="NZ_JBHSQA010000007.1"/>
</dbReference>
<proteinExistence type="predicted"/>
<dbReference type="InterPro" id="IPR003439">
    <property type="entry name" value="ABC_transporter-like_ATP-bd"/>
</dbReference>
<comment type="subcellular location">
    <subcellularLocation>
        <location evidence="1">Cell membrane</location>
        <topology evidence="1">Multi-pass membrane protein</topology>
    </subcellularLocation>
</comment>
<dbReference type="InterPro" id="IPR014223">
    <property type="entry name" value="ABC_CydC/D"/>
</dbReference>
<feature type="transmembrane region" description="Helical" evidence="7">
    <location>
        <begin position="72"/>
        <end position="90"/>
    </location>
</feature>
<dbReference type="Proteomes" id="UP000272015">
    <property type="component" value="Unassembled WGS sequence"/>
</dbReference>
<feature type="transmembrane region" description="Helical" evidence="7">
    <location>
        <begin position="160"/>
        <end position="178"/>
    </location>
</feature>
<dbReference type="InterPro" id="IPR017871">
    <property type="entry name" value="ABC_transporter-like_CS"/>
</dbReference>
<evidence type="ECO:0000313" key="11">
    <source>
        <dbReference type="Proteomes" id="UP000272015"/>
    </source>
</evidence>
<gene>
    <name evidence="10" type="primary">cydC</name>
    <name evidence="10" type="ORF">D6T64_09570</name>
</gene>
<dbReference type="Gene3D" id="3.40.50.300">
    <property type="entry name" value="P-loop containing nucleotide triphosphate hydrolases"/>
    <property type="match status" value="1"/>
</dbReference>
<feature type="domain" description="ABC transporter" evidence="8">
    <location>
        <begin position="382"/>
        <end position="596"/>
    </location>
</feature>
<dbReference type="InterPro" id="IPR003593">
    <property type="entry name" value="AAA+_ATPase"/>
</dbReference>
<dbReference type="PROSITE" id="PS50893">
    <property type="entry name" value="ABC_TRANSPORTER_2"/>
    <property type="match status" value="1"/>
</dbReference>
<dbReference type="Pfam" id="PF00664">
    <property type="entry name" value="ABC_membrane"/>
    <property type="match status" value="1"/>
</dbReference>
<accession>A0A3A5MIA4</accession>
<dbReference type="GO" id="GO:0034775">
    <property type="term" value="P:glutathione transmembrane transport"/>
    <property type="evidence" value="ECO:0007669"/>
    <property type="project" value="InterPro"/>
</dbReference>
<dbReference type="GO" id="GO:0016887">
    <property type="term" value="F:ATP hydrolysis activity"/>
    <property type="evidence" value="ECO:0007669"/>
    <property type="project" value="InterPro"/>
</dbReference>
<feature type="transmembrane region" description="Helical" evidence="7">
    <location>
        <begin position="261"/>
        <end position="286"/>
    </location>
</feature>